<accession>A0A284R9J5</accession>
<feature type="compositionally biased region" description="Basic and acidic residues" evidence="1">
    <location>
        <begin position="108"/>
        <end position="117"/>
    </location>
</feature>
<evidence type="ECO:0000313" key="2">
    <source>
        <dbReference type="EMBL" id="SJL05369.1"/>
    </source>
</evidence>
<feature type="region of interest" description="Disordered" evidence="1">
    <location>
        <begin position="1"/>
        <end position="72"/>
    </location>
</feature>
<evidence type="ECO:0000256" key="1">
    <source>
        <dbReference type="SAM" id="MobiDB-lite"/>
    </source>
</evidence>
<sequence length="131" mass="14642">MEELPAAPFPLPDSPSGAAPTHPPHSRRLQKYRPTQYSPWILSGQGPDGEEEGGPSKPSEEALTEEQRQAAEAAGKLLNRIEELERELNDEEMRHRDHATKYGLPLRPSDKGKDPNRGRQPAHLPLPPNQY</sequence>
<dbReference type="AlphaFoldDB" id="A0A284R9J5"/>
<protein>
    <submittedName>
        <fullName evidence="2">Uncharacterized protein</fullName>
    </submittedName>
</protein>
<proteinExistence type="predicted"/>
<gene>
    <name evidence="2" type="ORF">ARMOST_08736</name>
</gene>
<dbReference type="Proteomes" id="UP000219338">
    <property type="component" value="Unassembled WGS sequence"/>
</dbReference>
<name>A0A284R9J5_ARMOS</name>
<organism evidence="2 3">
    <name type="scientific">Armillaria ostoyae</name>
    <name type="common">Armillaria root rot fungus</name>
    <dbReference type="NCBI Taxonomy" id="47428"/>
    <lineage>
        <taxon>Eukaryota</taxon>
        <taxon>Fungi</taxon>
        <taxon>Dikarya</taxon>
        <taxon>Basidiomycota</taxon>
        <taxon>Agaricomycotina</taxon>
        <taxon>Agaricomycetes</taxon>
        <taxon>Agaricomycetidae</taxon>
        <taxon>Agaricales</taxon>
        <taxon>Marasmiineae</taxon>
        <taxon>Physalacriaceae</taxon>
        <taxon>Armillaria</taxon>
    </lineage>
</organism>
<dbReference type="EMBL" id="FUEG01000006">
    <property type="protein sequence ID" value="SJL05369.1"/>
    <property type="molecule type" value="Genomic_DNA"/>
</dbReference>
<evidence type="ECO:0000313" key="3">
    <source>
        <dbReference type="Proteomes" id="UP000219338"/>
    </source>
</evidence>
<reference evidence="3" key="1">
    <citation type="journal article" date="2017" name="Nat. Ecol. Evol.">
        <title>Genome expansion and lineage-specific genetic innovations in the forest pathogenic fungi Armillaria.</title>
        <authorList>
            <person name="Sipos G."/>
            <person name="Prasanna A.N."/>
            <person name="Walter M.C."/>
            <person name="O'Connor E."/>
            <person name="Balint B."/>
            <person name="Krizsan K."/>
            <person name="Kiss B."/>
            <person name="Hess J."/>
            <person name="Varga T."/>
            <person name="Slot J."/>
            <person name="Riley R."/>
            <person name="Boka B."/>
            <person name="Rigling D."/>
            <person name="Barry K."/>
            <person name="Lee J."/>
            <person name="Mihaltcheva S."/>
            <person name="LaButti K."/>
            <person name="Lipzen A."/>
            <person name="Waldron R."/>
            <person name="Moloney N.M."/>
            <person name="Sperisen C."/>
            <person name="Kredics L."/>
            <person name="Vagvoelgyi C."/>
            <person name="Patrignani A."/>
            <person name="Fitzpatrick D."/>
            <person name="Nagy I."/>
            <person name="Doyle S."/>
            <person name="Anderson J.B."/>
            <person name="Grigoriev I.V."/>
            <person name="Gueldener U."/>
            <person name="Muensterkoetter M."/>
            <person name="Nagy L.G."/>
        </authorList>
    </citation>
    <scope>NUCLEOTIDE SEQUENCE [LARGE SCALE GENOMIC DNA]</scope>
    <source>
        <strain evidence="3">C18/9</strain>
    </source>
</reference>
<keyword evidence="3" id="KW-1185">Reference proteome</keyword>
<feature type="region of interest" description="Disordered" evidence="1">
    <location>
        <begin position="88"/>
        <end position="131"/>
    </location>
</feature>